<evidence type="ECO:0000313" key="2">
    <source>
        <dbReference type="EMBL" id="MBW61273.1"/>
    </source>
</evidence>
<proteinExistence type="predicted"/>
<accession>A0A2M4C7H7</accession>
<feature type="chain" id="PRO_5014921550" evidence="1">
    <location>
        <begin position="21"/>
        <end position="117"/>
    </location>
</feature>
<name>A0A2M4C7H7_9DIPT</name>
<dbReference type="AlphaFoldDB" id="A0A2M4C7H7"/>
<protein>
    <submittedName>
        <fullName evidence="2">Putative secreted protein</fullName>
    </submittedName>
</protein>
<evidence type="ECO:0000256" key="1">
    <source>
        <dbReference type="SAM" id="SignalP"/>
    </source>
</evidence>
<reference evidence="2" key="1">
    <citation type="submission" date="2018-01" db="EMBL/GenBank/DDBJ databases">
        <title>An insight into the sialome of Amazonian anophelines.</title>
        <authorList>
            <person name="Ribeiro J.M."/>
            <person name="Scarpassa V."/>
            <person name="Calvo E."/>
        </authorList>
    </citation>
    <scope>NUCLEOTIDE SEQUENCE</scope>
    <source>
        <tissue evidence="2">Salivary glands</tissue>
    </source>
</reference>
<keyword evidence="1" id="KW-0732">Signal</keyword>
<sequence length="117" mass="13369">MARISWFSIAFIASPNGTVATTLASRFRTTNTDSVPLPHTETQREPTHQCDCQLIRMPVAKWWPVIESAISSLAIRHLERQFDVCSKNKPVYHMPITRYRNGFSPDRAFFSASLETQ</sequence>
<dbReference type="EMBL" id="GGFJ01012132">
    <property type="protein sequence ID" value="MBW61273.1"/>
    <property type="molecule type" value="Transcribed_RNA"/>
</dbReference>
<feature type="signal peptide" evidence="1">
    <location>
        <begin position="1"/>
        <end position="20"/>
    </location>
</feature>
<organism evidence="2">
    <name type="scientific">Anopheles marajoara</name>
    <dbReference type="NCBI Taxonomy" id="58244"/>
    <lineage>
        <taxon>Eukaryota</taxon>
        <taxon>Metazoa</taxon>
        <taxon>Ecdysozoa</taxon>
        <taxon>Arthropoda</taxon>
        <taxon>Hexapoda</taxon>
        <taxon>Insecta</taxon>
        <taxon>Pterygota</taxon>
        <taxon>Neoptera</taxon>
        <taxon>Endopterygota</taxon>
        <taxon>Diptera</taxon>
        <taxon>Nematocera</taxon>
        <taxon>Culicoidea</taxon>
        <taxon>Culicidae</taxon>
        <taxon>Anophelinae</taxon>
        <taxon>Anopheles</taxon>
    </lineage>
</organism>